<feature type="region of interest" description="Disordered" evidence="1">
    <location>
        <begin position="96"/>
        <end position="118"/>
    </location>
</feature>
<organism evidence="2 3">
    <name type="scientific">Bonamia ostreae</name>
    <dbReference type="NCBI Taxonomy" id="126728"/>
    <lineage>
        <taxon>Eukaryota</taxon>
        <taxon>Sar</taxon>
        <taxon>Rhizaria</taxon>
        <taxon>Endomyxa</taxon>
        <taxon>Ascetosporea</taxon>
        <taxon>Haplosporida</taxon>
        <taxon>Bonamia</taxon>
    </lineage>
</organism>
<evidence type="ECO:0000313" key="2">
    <source>
        <dbReference type="EMBL" id="MES1920805.1"/>
    </source>
</evidence>
<evidence type="ECO:0000313" key="3">
    <source>
        <dbReference type="Proteomes" id="UP001439008"/>
    </source>
</evidence>
<comment type="caution">
    <text evidence="2">The sequence shown here is derived from an EMBL/GenBank/DDBJ whole genome shotgun (WGS) entry which is preliminary data.</text>
</comment>
<reference evidence="2 3" key="1">
    <citation type="journal article" date="2024" name="BMC Biol.">
        <title>Comparative genomics of Ascetosporea gives new insight into the evolutionary basis for animal parasitism in Rhizaria.</title>
        <authorList>
            <person name="Hiltunen Thoren M."/>
            <person name="Onut-Brannstrom I."/>
            <person name="Alfjorden A."/>
            <person name="Peckova H."/>
            <person name="Swords F."/>
            <person name="Hooper C."/>
            <person name="Holzer A.S."/>
            <person name="Bass D."/>
            <person name="Burki F."/>
        </authorList>
    </citation>
    <scope>NUCLEOTIDE SEQUENCE [LARGE SCALE GENOMIC DNA]</scope>
    <source>
        <strain evidence="2">20-A016</strain>
    </source>
</reference>
<dbReference type="EMBL" id="JBDODL010000874">
    <property type="protein sequence ID" value="MES1920805.1"/>
    <property type="molecule type" value="Genomic_DNA"/>
</dbReference>
<accession>A0ABV2AMA2</accession>
<gene>
    <name evidence="2" type="ORF">MHBO_002440</name>
</gene>
<proteinExistence type="predicted"/>
<evidence type="ECO:0000256" key="1">
    <source>
        <dbReference type="SAM" id="MobiDB-lite"/>
    </source>
</evidence>
<keyword evidence="3" id="KW-1185">Reference proteome</keyword>
<protein>
    <submittedName>
        <fullName evidence="2">Uncharacterized protein</fullName>
    </submittedName>
</protein>
<dbReference type="Proteomes" id="UP001439008">
    <property type="component" value="Unassembled WGS sequence"/>
</dbReference>
<sequence length="118" mass="13755">MCESSLKHQRELLNGLSMAWSDSETSRSAVDKLLRCLHSVKLLDYEGFSEWRHWLPSAGIDPRLSSARRKVMLAATNFLDVDLELLHERFIARQKEEWSESEYSDFSGEEKSDFDEDQ</sequence>
<name>A0ABV2AMA2_9EUKA</name>